<dbReference type="Gene3D" id="3.40.50.10300">
    <property type="entry name" value="CoaB-like"/>
    <property type="match status" value="1"/>
</dbReference>
<dbReference type="GO" id="GO:0015937">
    <property type="term" value="P:coenzyme A biosynthetic process"/>
    <property type="evidence" value="ECO:0007669"/>
    <property type="project" value="UniProtKB-UniRule"/>
</dbReference>
<keyword evidence="8" id="KW-1185">Reference proteome</keyword>
<dbReference type="GO" id="GO:0004632">
    <property type="term" value="F:phosphopantothenate--cysteine ligase activity"/>
    <property type="evidence" value="ECO:0007669"/>
    <property type="project" value="UniProtKB-UniRule"/>
</dbReference>
<dbReference type="Gene3D" id="3.40.50.1950">
    <property type="entry name" value="Flavin prenyltransferase-like"/>
    <property type="match status" value="1"/>
</dbReference>
<evidence type="ECO:0000259" key="6">
    <source>
        <dbReference type="Pfam" id="PF04127"/>
    </source>
</evidence>
<reference evidence="7 8" key="1">
    <citation type="submission" date="2019-03" db="EMBL/GenBank/DDBJ databases">
        <title>Genomic Encyclopedia of Type Strains, Phase IV (KMG-IV): sequencing the most valuable type-strain genomes for metagenomic binning, comparative biology and taxonomic classification.</title>
        <authorList>
            <person name="Goeker M."/>
        </authorList>
    </citation>
    <scope>NUCLEOTIDE SEQUENCE [LARGE SCALE GENOMIC DNA]</scope>
    <source>
        <strain evidence="7 8">DSM 21667</strain>
    </source>
</reference>
<dbReference type="GO" id="GO:0071513">
    <property type="term" value="C:phosphopantothenoylcysteine decarboxylase complex"/>
    <property type="evidence" value="ECO:0007669"/>
    <property type="project" value="TreeGrafter"/>
</dbReference>
<evidence type="ECO:0000313" key="8">
    <source>
        <dbReference type="Proteomes" id="UP000295293"/>
    </source>
</evidence>
<dbReference type="EC" id="4.1.1.36" evidence="3"/>
<evidence type="ECO:0000256" key="1">
    <source>
        <dbReference type="ARBA" id="ARBA00022793"/>
    </source>
</evidence>
<comment type="catalytic activity">
    <reaction evidence="3 4">
        <text>(R)-4'-phosphopantothenate + L-cysteine + CTP = N-[(R)-4-phosphopantothenoyl]-L-cysteine + CMP + diphosphate + H(+)</text>
        <dbReference type="Rhea" id="RHEA:19397"/>
        <dbReference type="ChEBI" id="CHEBI:10986"/>
        <dbReference type="ChEBI" id="CHEBI:15378"/>
        <dbReference type="ChEBI" id="CHEBI:33019"/>
        <dbReference type="ChEBI" id="CHEBI:35235"/>
        <dbReference type="ChEBI" id="CHEBI:37563"/>
        <dbReference type="ChEBI" id="CHEBI:59458"/>
        <dbReference type="ChEBI" id="CHEBI:60377"/>
        <dbReference type="EC" id="6.3.2.5"/>
    </reaction>
</comment>
<keyword evidence="3 4" id="KW-0436">Ligase</keyword>
<feature type="binding site" evidence="3">
    <location>
        <position position="281"/>
    </location>
    <ligand>
        <name>CTP</name>
        <dbReference type="ChEBI" id="CHEBI:37563"/>
    </ligand>
</feature>
<dbReference type="InterPro" id="IPR005252">
    <property type="entry name" value="CoaBC"/>
</dbReference>
<dbReference type="UniPathway" id="UPA00241">
    <property type="reaction ID" value="UER00353"/>
</dbReference>
<feature type="domain" description="Flavoprotein" evidence="5">
    <location>
        <begin position="10"/>
        <end position="178"/>
    </location>
</feature>
<accession>A0A4R6Z6L9</accession>
<dbReference type="OrthoDB" id="9802554at2"/>
<dbReference type="NCBIfam" id="TIGR00521">
    <property type="entry name" value="coaBC_dfp"/>
    <property type="match status" value="1"/>
</dbReference>
<keyword evidence="3 4" id="KW-0288">FMN</keyword>
<feature type="binding site" evidence="3">
    <location>
        <position position="326"/>
    </location>
    <ligand>
        <name>CTP</name>
        <dbReference type="ChEBI" id="CHEBI:37563"/>
    </ligand>
</feature>
<feature type="binding site" evidence="3">
    <location>
        <position position="344"/>
    </location>
    <ligand>
        <name>CTP</name>
        <dbReference type="ChEBI" id="CHEBI:37563"/>
    </ligand>
</feature>
<evidence type="ECO:0000256" key="3">
    <source>
        <dbReference type="HAMAP-Rule" id="MF_02225"/>
    </source>
</evidence>
<dbReference type="SUPFAM" id="SSF102645">
    <property type="entry name" value="CoaB-like"/>
    <property type="match status" value="1"/>
</dbReference>
<evidence type="ECO:0000313" key="7">
    <source>
        <dbReference type="EMBL" id="TDR47344.1"/>
    </source>
</evidence>
<evidence type="ECO:0000259" key="5">
    <source>
        <dbReference type="Pfam" id="PF02441"/>
    </source>
</evidence>
<feature type="region of interest" description="Phosphopantothenoylcysteine decarboxylase" evidence="3">
    <location>
        <begin position="1"/>
        <end position="192"/>
    </location>
</feature>
<comment type="pathway">
    <text evidence="3 4">Cofactor biosynthesis; coenzyme A biosynthesis; CoA from (R)-pantothenate: step 2/5.</text>
</comment>
<dbReference type="Pfam" id="PF02441">
    <property type="entry name" value="Flavoprotein"/>
    <property type="match status" value="1"/>
</dbReference>
<comment type="caution">
    <text evidence="3">Lacks conserved residue(s) required for the propagation of feature annotation.</text>
</comment>
<dbReference type="InterPro" id="IPR003382">
    <property type="entry name" value="Flavoprotein"/>
</dbReference>
<comment type="cofactor">
    <cofactor evidence="3">
        <name>Mg(2+)</name>
        <dbReference type="ChEBI" id="CHEBI:18420"/>
    </cofactor>
</comment>
<feature type="domain" description="DNA/pantothenate metabolism flavoprotein C-terminal" evidence="6">
    <location>
        <begin position="188"/>
        <end position="396"/>
    </location>
</feature>
<dbReference type="SUPFAM" id="SSF52507">
    <property type="entry name" value="Homo-oligomeric flavin-containing Cys decarboxylases, HFCD"/>
    <property type="match status" value="1"/>
</dbReference>
<comment type="cofactor">
    <cofactor evidence="3">
        <name>FMN</name>
        <dbReference type="ChEBI" id="CHEBI:58210"/>
    </cofactor>
    <text evidence="3">Binds 1 FMN per subunit.</text>
</comment>
<feature type="binding site" evidence="3">
    <location>
        <position position="340"/>
    </location>
    <ligand>
        <name>CTP</name>
        <dbReference type="ChEBI" id="CHEBI:37563"/>
    </ligand>
</feature>
<feature type="binding site" evidence="3">
    <location>
        <begin position="308"/>
        <end position="311"/>
    </location>
    <ligand>
        <name>CTP</name>
        <dbReference type="ChEBI" id="CHEBI:37563"/>
    </ligand>
</feature>
<comment type="function">
    <text evidence="4">Catalyzes two steps in the biosynthesis of coenzyme A. In the first step cysteine is conjugated to 4'-phosphopantothenate to form 4-phosphopantothenoylcysteine, in the latter compound is decarboxylated to form 4'-phosphopantotheine.</text>
</comment>
<organism evidence="7 8">
    <name type="scientific">Tahibacter aquaticus</name>
    <dbReference type="NCBI Taxonomy" id="520092"/>
    <lineage>
        <taxon>Bacteria</taxon>
        <taxon>Pseudomonadati</taxon>
        <taxon>Pseudomonadota</taxon>
        <taxon>Gammaproteobacteria</taxon>
        <taxon>Lysobacterales</taxon>
        <taxon>Rhodanobacteraceae</taxon>
        <taxon>Tahibacter</taxon>
    </lineage>
</organism>
<keyword evidence="2 3" id="KW-0456">Lyase</keyword>
<dbReference type="Pfam" id="PF04127">
    <property type="entry name" value="DFP"/>
    <property type="match status" value="1"/>
</dbReference>
<protein>
    <recommendedName>
        <fullName evidence="3">Coenzyme A biosynthesis bifunctional protein CoaBC</fullName>
    </recommendedName>
    <alternativeName>
        <fullName evidence="3">DNA/pantothenate metabolism flavoprotein</fullName>
    </alternativeName>
    <alternativeName>
        <fullName evidence="3">Phosphopantothenoylcysteine synthetase/decarboxylase</fullName>
        <shortName evidence="3">PPCS-PPCDC</shortName>
    </alternativeName>
    <domain>
        <recommendedName>
            <fullName evidence="3">Phosphopantothenoylcysteine decarboxylase</fullName>
            <shortName evidence="3">PPC decarboxylase</shortName>
            <shortName evidence="3">PPC-DC</shortName>
            <ecNumber evidence="3">4.1.1.36</ecNumber>
        </recommendedName>
        <alternativeName>
            <fullName evidence="3">CoaC</fullName>
        </alternativeName>
    </domain>
    <domain>
        <recommendedName>
            <fullName evidence="3">Phosphopantothenate--cysteine ligase</fullName>
            <ecNumber evidence="3">6.3.2.5</ecNumber>
        </recommendedName>
        <alternativeName>
            <fullName evidence="3">CoaB</fullName>
        </alternativeName>
        <alternativeName>
            <fullName evidence="3">Phosphopantothenoylcysteine synthetase</fullName>
            <shortName evidence="3">PPC synthetase</shortName>
            <shortName evidence="3">PPC-S</shortName>
        </alternativeName>
    </domain>
</protein>
<dbReference type="GO" id="GO:0004633">
    <property type="term" value="F:phosphopantothenoylcysteine decarboxylase activity"/>
    <property type="evidence" value="ECO:0007669"/>
    <property type="project" value="UniProtKB-UniRule"/>
</dbReference>
<dbReference type="RefSeq" id="WP_133817080.1">
    <property type="nucleotide sequence ID" value="NZ_SNZH01000002.1"/>
</dbReference>
<keyword evidence="3 4" id="KW-0285">Flavoprotein</keyword>
<keyword evidence="3" id="KW-0460">Magnesium</keyword>
<dbReference type="PANTHER" id="PTHR14359">
    <property type="entry name" value="HOMO-OLIGOMERIC FLAVIN CONTAINING CYS DECARBOXYLASE FAMILY"/>
    <property type="match status" value="1"/>
</dbReference>
<proteinExistence type="inferred from homology"/>
<feature type="region of interest" description="Phosphopantothenate--cysteine ligase" evidence="3">
    <location>
        <begin position="193"/>
        <end position="410"/>
    </location>
</feature>
<evidence type="ECO:0000256" key="2">
    <source>
        <dbReference type="ARBA" id="ARBA00023239"/>
    </source>
</evidence>
<keyword evidence="1 3" id="KW-0210">Decarboxylase</keyword>
<comment type="similarity">
    <text evidence="3 4">In the N-terminal section; belongs to the HFCD (homo-oligomeric flavin containing Cys decarboxylase) superfamily.</text>
</comment>
<evidence type="ECO:0000256" key="4">
    <source>
        <dbReference type="RuleBase" id="RU364078"/>
    </source>
</evidence>
<dbReference type="HAMAP" id="MF_02225">
    <property type="entry name" value="CoaBC"/>
    <property type="match status" value="1"/>
</dbReference>
<dbReference type="GO" id="GO:0046872">
    <property type="term" value="F:metal ion binding"/>
    <property type="evidence" value="ECO:0007669"/>
    <property type="project" value="UniProtKB-KW"/>
</dbReference>
<comment type="pathway">
    <text evidence="3 4">Cofactor biosynthesis; coenzyme A biosynthesis; CoA from (R)-pantothenate: step 3/5.</text>
</comment>
<dbReference type="InterPro" id="IPR036551">
    <property type="entry name" value="Flavin_trans-like"/>
</dbReference>
<dbReference type="EC" id="6.3.2.5" evidence="3"/>
<comment type="function">
    <text evidence="3">Catalyzes two sequential steps in the biosynthesis of coenzyme A. In the first step cysteine is conjugated to 4'-phosphopantothenate to form 4-phosphopantothenoylcysteine. In the second step the latter compound is decarboxylated to form 4'-phosphopantotheine.</text>
</comment>
<dbReference type="Proteomes" id="UP000295293">
    <property type="component" value="Unassembled WGS sequence"/>
</dbReference>
<comment type="caution">
    <text evidence="7">The sequence shown here is derived from an EMBL/GenBank/DDBJ whole genome shotgun (WGS) entry which is preliminary data.</text>
</comment>
<comment type="similarity">
    <text evidence="3 4">In the C-terminal section; belongs to the PPC synthetase family.</text>
</comment>
<dbReference type="PANTHER" id="PTHR14359:SF6">
    <property type="entry name" value="PHOSPHOPANTOTHENOYLCYSTEINE DECARBOXYLASE"/>
    <property type="match status" value="1"/>
</dbReference>
<keyword evidence="3" id="KW-0479">Metal-binding</keyword>
<dbReference type="GO" id="GO:0010181">
    <property type="term" value="F:FMN binding"/>
    <property type="evidence" value="ECO:0007669"/>
    <property type="project" value="UniProtKB-UniRule"/>
</dbReference>
<name>A0A4R6Z6L9_9GAMM</name>
<sequence length="410" mass="42747">MASNGLAGRQVLLGVAGGIAAYKAADLVRRLGDAGAQVRVVMTENAARFVTPLTFQALSGNPVRLSLWDEGAEAAMGHIELARWAQDILIAPASADLIARLAHGLADDLLTTLCLASAAPVHVAPAMNQQMWAHPATQANLDILRRRGVGVFGPAAGEQACGDVGSGRLLEPLELVARLAARQRGDLLAGRQVLISAGPTFEDIDPVRFLGNRSSGRMGFAIAEAAAEAGASVTLVAGPVNLATPAGVQRIDVRSAREMHAAVLGAAQNCDVFIAAAAVGDFRPAEVALHKIKKRGDGGLSLELTQNPDILADVAALPRRPLLVGFAAETENVEAYARAKLERKRLDLIAANQVGSGLGFEVDDNSLTLISADATLRLPTAPKRELARQLIDVVAQRLRDRGTDNGAGAA</sequence>
<dbReference type="AlphaFoldDB" id="A0A4R6Z6L9"/>
<dbReference type="EMBL" id="SNZH01000002">
    <property type="protein sequence ID" value="TDR47344.1"/>
    <property type="molecule type" value="Genomic_DNA"/>
</dbReference>
<keyword evidence="3" id="KW-0511">Multifunctional enzyme</keyword>
<dbReference type="InterPro" id="IPR035929">
    <property type="entry name" value="CoaB-like_sf"/>
</dbReference>
<comment type="catalytic activity">
    <reaction evidence="3 4">
        <text>N-[(R)-4-phosphopantothenoyl]-L-cysteine + H(+) = (R)-4'-phosphopantetheine + CO2</text>
        <dbReference type="Rhea" id="RHEA:16793"/>
        <dbReference type="ChEBI" id="CHEBI:15378"/>
        <dbReference type="ChEBI" id="CHEBI:16526"/>
        <dbReference type="ChEBI" id="CHEBI:59458"/>
        <dbReference type="ChEBI" id="CHEBI:61723"/>
        <dbReference type="EC" id="4.1.1.36"/>
    </reaction>
</comment>
<dbReference type="InterPro" id="IPR007085">
    <property type="entry name" value="DNA/pantothenate-metab_flavo_C"/>
</dbReference>
<feature type="active site" description="Proton donor" evidence="3">
    <location>
        <position position="161"/>
    </location>
</feature>
<gene>
    <name evidence="3" type="primary">coaBC</name>
    <name evidence="7" type="ORF">DFR29_1023</name>
</gene>
<feature type="binding site" evidence="3">
    <location>
        <position position="291"/>
    </location>
    <ligand>
        <name>CTP</name>
        <dbReference type="ChEBI" id="CHEBI:37563"/>
    </ligand>
</feature>
<dbReference type="GO" id="GO:0015941">
    <property type="term" value="P:pantothenate catabolic process"/>
    <property type="evidence" value="ECO:0007669"/>
    <property type="project" value="InterPro"/>
</dbReference>